<dbReference type="GO" id="GO:0005975">
    <property type="term" value="P:carbohydrate metabolic process"/>
    <property type="evidence" value="ECO:0007669"/>
    <property type="project" value="InterPro"/>
</dbReference>
<feature type="chain" id="PRO_5022204859" evidence="5">
    <location>
        <begin position="36"/>
        <end position="1656"/>
    </location>
</feature>
<dbReference type="InterPro" id="IPR055557">
    <property type="entry name" value="DUF7133"/>
</dbReference>
<dbReference type="SUPFAM" id="SSF88713">
    <property type="entry name" value="Glycoside hydrolase/deacetylase"/>
    <property type="match status" value="1"/>
</dbReference>
<dbReference type="Proteomes" id="UP000318017">
    <property type="component" value="Chromosome"/>
</dbReference>
<dbReference type="Pfam" id="PF23500">
    <property type="entry name" value="DUF7133"/>
    <property type="match status" value="1"/>
</dbReference>
<dbReference type="Pfam" id="PF01522">
    <property type="entry name" value="Polysacc_deac_1"/>
    <property type="match status" value="1"/>
</dbReference>
<dbReference type="GO" id="GO:0020037">
    <property type="term" value="F:heme binding"/>
    <property type="evidence" value="ECO:0007669"/>
    <property type="project" value="InterPro"/>
</dbReference>
<dbReference type="InterPro" id="IPR011330">
    <property type="entry name" value="Glyco_hydro/deAcase_b/a-brl"/>
</dbReference>
<dbReference type="InterPro" id="IPR016024">
    <property type="entry name" value="ARM-type_fold"/>
</dbReference>
<evidence type="ECO:0000256" key="3">
    <source>
        <dbReference type="ARBA" id="ARBA00023004"/>
    </source>
</evidence>
<feature type="domain" description="Cytochrome c" evidence="6">
    <location>
        <begin position="914"/>
        <end position="1052"/>
    </location>
</feature>
<dbReference type="InterPro" id="IPR011989">
    <property type="entry name" value="ARM-like"/>
</dbReference>
<protein>
    <submittedName>
        <fullName evidence="7">Cytochrome c</fullName>
    </submittedName>
</protein>
<dbReference type="NCBIfam" id="TIGR02603">
    <property type="entry name" value="CxxCH_TIGR02603"/>
    <property type="match status" value="1"/>
</dbReference>
<keyword evidence="1 4" id="KW-0349">Heme</keyword>
<dbReference type="KEGG" id="ahel:Q31a_38120"/>
<organism evidence="7 8">
    <name type="scientific">Aureliella helgolandensis</name>
    <dbReference type="NCBI Taxonomy" id="2527968"/>
    <lineage>
        <taxon>Bacteria</taxon>
        <taxon>Pseudomonadati</taxon>
        <taxon>Planctomycetota</taxon>
        <taxon>Planctomycetia</taxon>
        <taxon>Pirellulales</taxon>
        <taxon>Pirellulaceae</taxon>
        <taxon>Aureliella</taxon>
    </lineage>
</organism>
<dbReference type="Gene3D" id="3.20.20.370">
    <property type="entry name" value="Glycoside hydrolase/deacetylase"/>
    <property type="match status" value="1"/>
</dbReference>
<keyword evidence="8" id="KW-1185">Reference proteome</keyword>
<dbReference type="Pfam" id="PF13442">
    <property type="entry name" value="Cytochrome_CBB3"/>
    <property type="match status" value="1"/>
</dbReference>
<dbReference type="GO" id="GO:0046872">
    <property type="term" value="F:metal ion binding"/>
    <property type="evidence" value="ECO:0007669"/>
    <property type="project" value="UniProtKB-KW"/>
</dbReference>
<name>A0A518GA61_9BACT</name>
<dbReference type="Gene3D" id="2.120.10.30">
    <property type="entry name" value="TolB, C-terminal domain"/>
    <property type="match status" value="1"/>
</dbReference>
<dbReference type="PANTHER" id="PTHR33546">
    <property type="entry name" value="LARGE, MULTIFUNCTIONAL SECRETED PROTEIN-RELATED"/>
    <property type="match status" value="1"/>
</dbReference>
<dbReference type="GO" id="GO:0016810">
    <property type="term" value="F:hydrolase activity, acting on carbon-nitrogen (but not peptide) bonds"/>
    <property type="evidence" value="ECO:0007669"/>
    <property type="project" value="InterPro"/>
</dbReference>
<dbReference type="InterPro" id="IPR013427">
    <property type="entry name" value="Haem-bd_dom_put"/>
</dbReference>
<evidence type="ECO:0000256" key="4">
    <source>
        <dbReference type="PROSITE-ProRule" id="PRU00433"/>
    </source>
</evidence>
<dbReference type="EMBL" id="CP036298">
    <property type="protein sequence ID" value="QDV25486.1"/>
    <property type="molecule type" value="Genomic_DNA"/>
</dbReference>
<evidence type="ECO:0000256" key="1">
    <source>
        <dbReference type="ARBA" id="ARBA00022617"/>
    </source>
</evidence>
<accession>A0A518GA61</accession>
<sequence length="1656" mass="183618" precursor="true">MATIDLYIPFARSRKRHIAMLSLALGCIASCSLFAQSIPEERRITYREQSLTPYDPFPADEMWKRIEIPPAPALSPEEALKSFKVAPGFRLQCIASEPLVVDPVTFEFDPDGRIWAVEFRGWMLDIDGKGEGDPIGKVVVLEDTDGDTIMDKSTVFLDNLVMPRAISFVQGGVLVAEPPNLWYCQDTNGDLKCDRKTLVAQYGRPGNPEHTENGLMHALDNWMYSANATQRHKFTDGKLIEEPTRYRGQWGITQDDYGRLFYNYENSPLHGDLFPAEYLSRNNHLGLSEGLNVNIAAQDREVFPIRVTPGITLGANELRDDGTLRTFTIACGPSIYRGDQFPAEYYGSAVIPEAAGNLVRLAKITENGVHLTAQNAFGKRELLASTDERFRPVCSRTGPDGAIYVCDLYRGIIEHVIFMMPYLRNQILSRGLDKPLGRGRIYRIVHEGKPLGPPPKMSQQKSLELVEHLSHPNGWWRDTAQRLLVERQAVDAAGALRALAQNGASHLARIHALWTLEGIGRLDWETVSAALADKNQWVRMSAIRLSERFLDDHQAAATLARLKQTTFSDDPEGVRLQLLFTLGEAMQSAAADADGTLQDQVERQMAENVVAAPSALIRTAALSGLAGHELEFAARLMKHPGWTETMESQHQIIDTLAMATTDEGQPERVGRLLELAAGVDAKTPWQTDAIMAGVVTSRLSLSKWPVPIALAQRPALLDLLVGSSRPTRNKYGEQLQRIVTWRGDTNEHPQRPVLKPLTSEQEALYNLGDAVYKATCHACHKADGRGMAGQAPPLAESEWVSGDPQRLARIVLHGLHGPVKVGDQDWNMAMPGLGHSPIMNDERLAGVLTYVRRNWDNFGSPVTPDWVASIRQATRDRKTPWTVEELLAPQAAALETPAEEVDPLDRYRPVLDQGDAERGRELFHRNVKVRCNACHKIGDTGGGFVGPDLTVVGSRATTEHLLQSLVDPSAEIAKGFETLVVVTESGEIVSGTFVSEDEGQLVVAPVSGGSVAIDVDEIVERVASPISSMPPMGEAFTAEQIADLVAYLATLKSTGANRLNYLDDVDPYYVSHQFPKLTTPMWVDEEEVECVVILSIDDLRDTQQYERFLRPVLDRLKKIDGRAPLSIFTCSAKPGDPQLERWLSEGLSLEVHTMDHPCPLFGFGDLEKIRTTIDDCTDLIAKIPHNRPVAFRSPCCDVLNSNSPRLYSEILAKTTPEGNFLSMSSTVHHLFTKDDPSLPRDIVLDEGGRDRFLKFIKGNVKILGKTGYEYANYVTNYPYPYVVGRQIWEIPCHAPGDHQADFYAQHYGHRIVEEWKKGVDGAVVKQGLCTLLFHPYGKCTPEQIIEVIDYATSKYGRRIKFLTMRDVQERLNRTLLAGHPLRSAKGEDNGVRLLDVNHDGVLDVVIGNEQAQLTRLWSPETSSWREIDFPLRLVDNAARDAGVRFGILDDDGLPTAIVRNGRQAGAWRFDGERWVEQPQRLKGLDLDGQPVLTGEDGHDRGVRLRDIDGDGCCELLVGNDSQRAVFAWSTQMDRWEQLPYALPAGTTIVDAQGRDAGLRLADTNGDGRQDVIFSSDTHYSVHEFVSPQDGWAQMVVSGKDGDDRAIPPIVTSGENNGAFLHSGRLWVVNEQTNPLPNHAATIDLSQLNETAPPAKP</sequence>
<dbReference type="InterPro" id="IPR002509">
    <property type="entry name" value="NODB_dom"/>
</dbReference>
<dbReference type="InterPro" id="IPR028994">
    <property type="entry name" value="Integrin_alpha_N"/>
</dbReference>
<dbReference type="InterPro" id="IPR036909">
    <property type="entry name" value="Cyt_c-like_dom_sf"/>
</dbReference>
<keyword evidence="3 4" id="KW-0408">Iron</keyword>
<feature type="domain" description="Cytochrome c" evidence="6">
    <location>
        <begin position="763"/>
        <end position="855"/>
    </location>
</feature>
<evidence type="ECO:0000256" key="5">
    <source>
        <dbReference type="SAM" id="SignalP"/>
    </source>
</evidence>
<dbReference type="SUPFAM" id="SSF50952">
    <property type="entry name" value="Soluble quinoprotein glucose dehydrogenase"/>
    <property type="match status" value="1"/>
</dbReference>
<dbReference type="PROSITE" id="PS51007">
    <property type="entry name" value="CYTC"/>
    <property type="match status" value="2"/>
</dbReference>
<dbReference type="SUPFAM" id="SSF48371">
    <property type="entry name" value="ARM repeat"/>
    <property type="match status" value="1"/>
</dbReference>
<reference evidence="7 8" key="1">
    <citation type="submission" date="2019-02" db="EMBL/GenBank/DDBJ databases">
        <title>Deep-cultivation of Planctomycetes and their phenomic and genomic characterization uncovers novel biology.</title>
        <authorList>
            <person name="Wiegand S."/>
            <person name="Jogler M."/>
            <person name="Boedeker C."/>
            <person name="Pinto D."/>
            <person name="Vollmers J."/>
            <person name="Rivas-Marin E."/>
            <person name="Kohn T."/>
            <person name="Peeters S.H."/>
            <person name="Heuer A."/>
            <person name="Rast P."/>
            <person name="Oberbeckmann S."/>
            <person name="Bunk B."/>
            <person name="Jeske O."/>
            <person name="Meyerdierks A."/>
            <person name="Storesund J.E."/>
            <person name="Kallscheuer N."/>
            <person name="Luecker S."/>
            <person name="Lage O.M."/>
            <person name="Pohl T."/>
            <person name="Merkel B.J."/>
            <person name="Hornburger P."/>
            <person name="Mueller R.-W."/>
            <person name="Bruemmer F."/>
            <person name="Labrenz M."/>
            <person name="Spormann A.M."/>
            <person name="Op den Camp H."/>
            <person name="Overmann J."/>
            <person name="Amann R."/>
            <person name="Jetten M.S.M."/>
            <person name="Mascher T."/>
            <person name="Medema M.H."/>
            <person name="Devos D.P."/>
            <person name="Kaster A.-K."/>
            <person name="Ovreas L."/>
            <person name="Rohde M."/>
            <person name="Galperin M.Y."/>
            <person name="Jogler C."/>
        </authorList>
    </citation>
    <scope>NUCLEOTIDE SEQUENCE [LARGE SCALE GENOMIC DNA]</scope>
    <source>
        <strain evidence="7 8">Q31a</strain>
    </source>
</reference>
<evidence type="ECO:0000313" key="8">
    <source>
        <dbReference type="Proteomes" id="UP000318017"/>
    </source>
</evidence>
<gene>
    <name evidence="7" type="ORF">Q31a_38120</name>
</gene>
<evidence type="ECO:0000313" key="7">
    <source>
        <dbReference type="EMBL" id="QDV25486.1"/>
    </source>
</evidence>
<dbReference type="InterPro" id="IPR011042">
    <property type="entry name" value="6-blade_b-propeller_TolB-like"/>
</dbReference>
<dbReference type="OrthoDB" id="230287at2"/>
<dbReference type="Gene3D" id="1.25.10.10">
    <property type="entry name" value="Leucine-rich Repeat Variant"/>
    <property type="match status" value="1"/>
</dbReference>
<dbReference type="SUPFAM" id="SSF69318">
    <property type="entry name" value="Integrin alpha N-terminal domain"/>
    <property type="match status" value="1"/>
</dbReference>
<keyword evidence="5" id="KW-0732">Signal</keyword>
<evidence type="ECO:0000256" key="2">
    <source>
        <dbReference type="ARBA" id="ARBA00022723"/>
    </source>
</evidence>
<proteinExistence type="predicted"/>
<dbReference type="Gene3D" id="1.10.760.10">
    <property type="entry name" value="Cytochrome c-like domain"/>
    <property type="match status" value="2"/>
</dbReference>
<dbReference type="InterPro" id="IPR011041">
    <property type="entry name" value="Quinoprot_gluc/sorb_DH_b-prop"/>
</dbReference>
<dbReference type="PANTHER" id="PTHR33546:SF1">
    <property type="entry name" value="LARGE, MULTIFUNCTIONAL SECRETED PROTEIN"/>
    <property type="match status" value="1"/>
</dbReference>
<dbReference type="InterPro" id="IPR009056">
    <property type="entry name" value="Cyt_c-like_dom"/>
</dbReference>
<keyword evidence="2 4" id="KW-0479">Metal-binding</keyword>
<dbReference type="SUPFAM" id="SSF46626">
    <property type="entry name" value="Cytochrome c"/>
    <property type="match status" value="2"/>
</dbReference>
<evidence type="ECO:0000259" key="6">
    <source>
        <dbReference type="PROSITE" id="PS51007"/>
    </source>
</evidence>
<dbReference type="RefSeq" id="WP_145080618.1">
    <property type="nucleotide sequence ID" value="NZ_CP036298.1"/>
</dbReference>
<feature type="signal peptide" evidence="5">
    <location>
        <begin position="1"/>
        <end position="35"/>
    </location>
</feature>
<dbReference type="GO" id="GO:0009055">
    <property type="term" value="F:electron transfer activity"/>
    <property type="evidence" value="ECO:0007669"/>
    <property type="project" value="InterPro"/>
</dbReference>